<accession>A0A2A5T2Z0</accession>
<proteinExistence type="predicted"/>
<reference evidence="2" key="1">
    <citation type="submission" date="2017-04" db="EMBL/GenBank/DDBJ databases">
        <title>Genome evolution of the luminous symbionts of deep sea anglerfish.</title>
        <authorList>
            <person name="Hendry T.A."/>
        </authorList>
    </citation>
    <scope>NUCLEOTIDE SEQUENCE [LARGE SCALE GENOMIC DNA]</scope>
</reference>
<organism evidence="1 2">
    <name type="scientific">Candidatus Enterovibrio escicola</name>
    <dbReference type="NCBI Taxonomy" id="1927127"/>
    <lineage>
        <taxon>Bacteria</taxon>
        <taxon>Pseudomonadati</taxon>
        <taxon>Pseudomonadota</taxon>
        <taxon>Gammaproteobacteria</taxon>
        <taxon>Vibrionales</taxon>
        <taxon>Vibrionaceae</taxon>
        <taxon>Enterovibrio</taxon>
    </lineage>
</organism>
<keyword evidence="2" id="KW-1185">Reference proteome</keyword>
<dbReference type="EMBL" id="NBYY01000017">
    <property type="protein sequence ID" value="PCS22514.1"/>
    <property type="molecule type" value="Genomic_DNA"/>
</dbReference>
<dbReference type="AlphaFoldDB" id="A0A2A5T2Z0"/>
<name>A0A2A5T2Z0_9GAMM</name>
<comment type="caution">
    <text evidence="1">The sequence shown here is derived from an EMBL/GenBank/DDBJ whole genome shotgun (WGS) entry which is preliminary data.</text>
</comment>
<protein>
    <submittedName>
        <fullName evidence="1">Mobile element protein</fullName>
    </submittedName>
</protein>
<evidence type="ECO:0000313" key="2">
    <source>
        <dbReference type="Proteomes" id="UP000219020"/>
    </source>
</evidence>
<evidence type="ECO:0000313" key="1">
    <source>
        <dbReference type="EMBL" id="PCS22514.1"/>
    </source>
</evidence>
<sequence length="66" mass="7912">MDKTPNFFRYQKRNKPSRLSVSEGMTIVIALHQSGYQDFTTYYIYFVCRYLTNEFPELVTRECLNS</sequence>
<gene>
    <name evidence="1" type="ORF">BTN49_1876</name>
</gene>
<dbReference type="Proteomes" id="UP000219020">
    <property type="component" value="Unassembled WGS sequence"/>
</dbReference>